<organism evidence="2 3">
    <name type="scientific">Christiangramia forsetii</name>
    <dbReference type="NCBI Taxonomy" id="411153"/>
    <lineage>
        <taxon>Bacteria</taxon>
        <taxon>Pseudomonadati</taxon>
        <taxon>Bacteroidota</taxon>
        <taxon>Flavobacteriia</taxon>
        <taxon>Flavobacteriales</taxon>
        <taxon>Flavobacteriaceae</taxon>
        <taxon>Christiangramia</taxon>
    </lineage>
</organism>
<name>A0ABQ1WRI6_9FLAO</name>
<dbReference type="Proteomes" id="UP000605733">
    <property type="component" value="Unassembled WGS sequence"/>
</dbReference>
<dbReference type="Gene3D" id="2.60.120.10">
    <property type="entry name" value="Jelly Rolls"/>
    <property type="match status" value="1"/>
</dbReference>
<gene>
    <name evidence="2" type="ORF">GCM10011532_28970</name>
</gene>
<evidence type="ECO:0000259" key="1">
    <source>
        <dbReference type="Pfam" id="PF07883"/>
    </source>
</evidence>
<accession>A0ABQ1WRI6</accession>
<dbReference type="InterPro" id="IPR014710">
    <property type="entry name" value="RmlC-like_jellyroll"/>
</dbReference>
<comment type="caution">
    <text evidence="2">The sequence shown here is derived from an EMBL/GenBank/DDBJ whole genome shotgun (WGS) entry which is preliminary data.</text>
</comment>
<evidence type="ECO:0000313" key="3">
    <source>
        <dbReference type="Proteomes" id="UP000605733"/>
    </source>
</evidence>
<feature type="domain" description="Cupin type-2" evidence="1">
    <location>
        <begin position="27"/>
        <end position="84"/>
    </location>
</feature>
<dbReference type="SUPFAM" id="SSF51182">
    <property type="entry name" value="RmlC-like cupins"/>
    <property type="match status" value="1"/>
</dbReference>
<dbReference type="InterPro" id="IPR011051">
    <property type="entry name" value="RmlC_Cupin_sf"/>
</dbReference>
<dbReference type="Pfam" id="PF07883">
    <property type="entry name" value="Cupin_2"/>
    <property type="match status" value="1"/>
</dbReference>
<protein>
    <recommendedName>
        <fullName evidence="1">Cupin type-2 domain-containing protein</fullName>
    </recommendedName>
</protein>
<reference evidence="3" key="1">
    <citation type="journal article" date="2019" name="Int. J. Syst. Evol. Microbiol.">
        <title>The Global Catalogue of Microorganisms (GCM) 10K type strain sequencing project: providing services to taxonomists for standard genome sequencing and annotation.</title>
        <authorList>
            <consortium name="The Broad Institute Genomics Platform"/>
            <consortium name="The Broad Institute Genome Sequencing Center for Infectious Disease"/>
            <person name="Wu L."/>
            <person name="Ma J."/>
        </authorList>
    </citation>
    <scope>NUCLEOTIDE SEQUENCE [LARGE SCALE GENOMIC DNA]</scope>
    <source>
        <strain evidence="3">CGMCC 1.15422</strain>
    </source>
</reference>
<sequence length="98" mass="10799">MEPIQKPELTPLDKGSSLKTLQVTALTGWSMPPHHTTKEAVIVVQEGEALLKMPNVDHRLKQGAVFIIPAGVEHSLEIIQDFKAIAIMATDSEINFKQ</sequence>
<evidence type="ECO:0000313" key="2">
    <source>
        <dbReference type="EMBL" id="GGG43201.1"/>
    </source>
</evidence>
<dbReference type="RefSeq" id="WP_011709279.1">
    <property type="nucleotide sequence ID" value="NZ_BMIX01000007.1"/>
</dbReference>
<keyword evidence="3" id="KW-1185">Reference proteome</keyword>
<dbReference type="EMBL" id="BMIX01000007">
    <property type="protein sequence ID" value="GGG43201.1"/>
    <property type="molecule type" value="Genomic_DNA"/>
</dbReference>
<dbReference type="InterPro" id="IPR013096">
    <property type="entry name" value="Cupin_2"/>
</dbReference>
<proteinExistence type="predicted"/>